<feature type="compositionally biased region" description="Acidic residues" evidence="4">
    <location>
        <begin position="939"/>
        <end position="967"/>
    </location>
</feature>
<dbReference type="Proteomes" id="UP000663828">
    <property type="component" value="Unassembled WGS sequence"/>
</dbReference>
<dbReference type="InterPro" id="IPR036872">
    <property type="entry name" value="CH_dom_sf"/>
</dbReference>
<organism evidence="5 6">
    <name type="scientific">Adineta ricciae</name>
    <name type="common">Rotifer</name>
    <dbReference type="NCBI Taxonomy" id="249248"/>
    <lineage>
        <taxon>Eukaryota</taxon>
        <taxon>Metazoa</taxon>
        <taxon>Spiralia</taxon>
        <taxon>Gnathifera</taxon>
        <taxon>Rotifera</taxon>
        <taxon>Eurotatoria</taxon>
        <taxon>Bdelloidea</taxon>
        <taxon>Adinetida</taxon>
        <taxon>Adinetidae</taxon>
        <taxon>Adineta</taxon>
    </lineage>
</organism>
<evidence type="ECO:0000256" key="3">
    <source>
        <dbReference type="ARBA" id="ARBA00022860"/>
    </source>
</evidence>
<evidence type="ECO:0000313" key="6">
    <source>
        <dbReference type="Proteomes" id="UP000663828"/>
    </source>
</evidence>
<keyword evidence="3" id="KW-0112">Calmodulin-binding</keyword>
<gene>
    <name evidence="5" type="ORF">XAT740_LOCUS20234</name>
</gene>
<feature type="region of interest" description="Disordered" evidence="4">
    <location>
        <begin position="23"/>
        <end position="42"/>
    </location>
</feature>
<feature type="region of interest" description="Disordered" evidence="4">
    <location>
        <begin position="841"/>
        <end position="861"/>
    </location>
</feature>
<dbReference type="GO" id="GO:0005737">
    <property type="term" value="C:cytoplasm"/>
    <property type="evidence" value="ECO:0007669"/>
    <property type="project" value="UniProtKB-SubCell"/>
</dbReference>
<sequence length="1376" mass="158320">MNQENNPPPTDFDQERLSLVTVRKKWETNDEEGSSITPKRPLLFRDRSAGISIDVSPLSDRNSRPEPATRLATPASPLTTIKNESSPTPMVESCMFVISPPQAHRTTVLDDDDNDHSYVPAYIHRKAKPAPSTTWKRSYPTHKLSSTLKTNTEASILVPEVRQTLVISFQPAIRPRIPFNLTSTNTVDKQAQAYTIWLNSLFTPVEFMCNQTSQSTSTEPSTKTLKAVAESNRWYILRDRAREVFTRDIQSIAAKISADIDIDQCRINPKADLTFSARTVSRQALLNFISSYNRIWFRLALEVLFPINIENYHQMKLSIEQYLIQSTSHSSAQPNETNAKKTTANSKSASAQIRLTIKNLILIIIFLERAKMLRLIDNDPCLYTRESKFKSTKESFDVLSRDFISSDTNLIRRLKLAGYEPIYRQTSLDEYNYSITTTENKLFDELKDGIRLTRCAQVLLSSVNDQVARFDISAKLKCPVVNLVHKLLNIDQAFELLQMYGHVNLSGISNKDIMNGNKQRTLELLWRVFITCYLPKHLSPMEKLQEEITLLNENLLKYNCRTSEKQLLANDLIPLQKQQVEFTPLIHLVIKWAQLICAHYKFWLYDLQESFIDGRAFLYIISYYLPTLCDYSRDIKHLTTLATCQTRDEHIQFNLELGQQQQQMSTYERNVKGNFRFLEECIKQFGTFSNDLVKYDSYAKDTPDERCTIIILAMLAHDLLFSNTLDDTDSDFRHQTIFEELKEKYSKDDEPIVEAKKEDIKRSPPIKEIIHNELINSSIKSDDFPQLTNTIHHSLDEVVTRKSETLKPSISSTTVNLLIEDLTTKAHSLPIIQSEPVLLTAESDHDEHEETETTDDDTTKVTILSSASPVKQDWSFVEPPAVVYDQTLSDSLYASLETMFTCQTPPRPTQILLSQSVLHTMNHDILDHLEPLLEFNGDSEVEEEQEQEEKDEEKEDDDNDDDDDNTNDDSFNSARSGLTTMMDPRRASIVTQTTTMSFHDLAELEKTMETEEVKPNGDNTSLFLVDETTPSEADSVELSKIDDTTFADPINTKMIKETLTLFLAHQQQTLEHEESLTRNNESLGQTHNEHSLETAAKSEAERESHAAQIVQAHWRGHQVRVENQRTNHPIVPILKRIRAYDPTNTSSLTLRERMMQIVQEYSEASSSSLTAYLHFLRDVEPIVACCLEIRYLIAQQGLLRLFFILMRCCNRSGPSAVLLTKVLSILQLFTVKRGLIIPLIDKQEQIKDFIMLLLKYYQQNRHELFEQICSLLESIVSDDYARKTLRTNKMFTDAIEYVYKRVFNKASVEDEKYRQQVRSTPKQSTGPQTRRATLLNQSSILYPTPKMMRPPIVQNENVFKKNLLSMEKFMKVFYRD</sequence>
<dbReference type="PANTHER" id="PTHR22706:SF1">
    <property type="entry name" value="ASSEMBLY FACTOR FOR SPINDLE MICROTUBULES"/>
    <property type="match status" value="1"/>
</dbReference>
<evidence type="ECO:0000256" key="1">
    <source>
        <dbReference type="ARBA" id="ARBA00004496"/>
    </source>
</evidence>
<feature type="compositionally biased region" description="Polar residues" evidence="4">
    <location>
        <begin position="970"/>
        <end position="979"/>
    </location>
</feature>
<dbReference type="GO" id="GO:0051295">
    <property type="term" value="P:establishment of meiotic spindle localization"/>
    <property type="evidence" value="ECO:0007669"/>
    <property type="project" value="TreeGrafter"/>
</dbReference>
<comment type="caution">
    <text evidence="5">The sequence shown here is derived from an EMBL/GenBank/DDBJ whole genome shotgun (WGS) entry which is preliminary data.</text>
</comment>
<dbReference type="SUPFAM" id="SSF47576">
    <property type="entry name" value="Calponin-homology domain, CH-domain"/>
    <property type="match status" value="1"/>
</dbReference>
<dbReference type="GO" id="GO:0000278">
    <property type="term" value="P:mitotic cell cycle"/>
    <property type="evidence" value="ECO:0007669"/>
    <property type="project" value="TreeGrafter"/>
</dbReference>
<protein>
    <submittedName>
        <fullName evidence="5">Uncharacterized protein</fullName>
    </submittedName>
</protein>
<keyword evidence="2" id="KW-0963">Cytoplasm</keyword>
<feature type="compositionally biased region" description="Basic and acidic residues" evidence="4">
    <location>
        <begin position="1087"/>
        <end position="1105"/>
    </location>
</feature>
<reference evidence="5" key="1">
    <citation type="submission" date="2021-02" db="EMBL/GenBank/DDBJ databases">
        <authorList>
            <person name="Nowell W R."/>
        </authorList>
    </citation>
    <scope>NUCLEOTIDE SEQUENCE</scope>
</reference>
<evidence type="ECO:0000313" key="5">
    <source>
        <dbReference type="EMBL" id="CAF1137475.1"/>
    </source>
</evidence>
<proteinExistence type="predicted"/>
<dbReference type="Gene3D" id="1.10.418.10">
    <property type="entry name" value="Calponin-like domain"/>
    <property type="match status" value="2"/>
</dbReference>
<evidence type="ECO:0000256" key="2">
    <source>
        <dbReference type="ARBA" id="ARBA00022490"/>
    </source>
</evidence>
<feature type="compositionally biased region" description="Polar residues" evidence="4">
    <location>
        <begin position="1077"/>
        <end position="1086"/>
    </location>
</feature>
<dbReference type="GO" id="GO:0007051">
    <property type="term" value="P:spindle organization"/>
    <property type="evidence" value="ECO:0007669"/>
    <property type="project" value="TreeGrafter"/>
</dbReference>
<evidence type="ECO:0000256" key="4">
    <source>
        <dbReference type="SAM" id="MobiDB-lite"/>
    </source>
</evidence>
<dbReference type="InterPro" id="IPR051185">
    <property type="entry name" value="ASPM"/>
</dbReference>
<dbReference type="GO" id="GO:0005516">
    <property type="term" value="F:calmodulin binding"/>
    <property type="evidence" value="ECO:0007669"/>
    <property type="project" value="UniProtKB-KW"/>
</dbReference>
<accession>A0A814RR71</accession>
<dbReference type="GO" id="GO:0000922">
    <property type="term" value="C:spindle pole"/>
    <property type="evidence" value="ECO:0007669"/>
    <property type="project" value="TreeGrafter"/>
</dbReference>
<dbReference type="CDD" id="cd23767">
    <property type="entry name" value="IQCD"/>
    <property type="match status" value="1"/>
</dbReference>
<dbReference type="PANTHER" id="PTHR22706">
    <property type="entry name" value="ASSEMBLY FACTOR FOR SPINDLE MICROTUBULES"/>
    <property type="match status" value="1"/>
</dbReference>
<keyword evidence="6" id="KW-1185">Reference proteome</keyword>
<feature type="region of interest" description="Disordered" evidence="4">
    <location>
        <begin position="939"/>
        <end position="983"/>
    </location>
</feature>
<comment type="subcellular location">
    <subcellularLocation>
        <location evidence="1">Cytoplasm</location>
    </subcellularLocation>
</comment>
<dbReference type="EMBL" id="CAJNOR010001406">
    <property type="protein sequence ID" value="CAF1137475.1"/>
    <property type="molecule type" value="Genomic_DNA"/>
</dbReference>
<name>A0A814RR71_ADIRI</name>
<feature type="region of interest" description="Disordered" evidence="4">
    <location>
        <begin position="1072"/>
        <end position="1107"/>
    </location>
</feature>
<dbReference type="PROSITE" id="PS50096">
    <property type="entry name" value="IQ"/>
    <property type="match status" value="1"/>
</dbReference>